<keyword evidence="2" id="KW-0812">Transmembrane</keyword>
<keyword evidence="2" id="KW-1134">Transmembrane beta strand</keyword>
<keyword evidence="6" id="KW-1185">Reference proteome</keyword>
<evidence type="ECO:0000256" key="1">
    <source>
        <dbReference type="ARBA" id="ARBA00022729"/>
    </source>
</evidence>
<comment type="similarity">
    <text evidence="2">Belongs to the TonB-dependent receptor family.</text>
</comment>
<feature type="domain" description="TonB-dependent receptor plug" evidence="4">
    <location>
        <begin position="50"/>
        <end position="143"/>
    </location>
</feature>
<dbReference type="EMBL" id="LWID01000001">
    <property type="protein sequence ID" value="MDG6895302.1"/>
    <property type="molecule type" value="Genomic_DNA"/>
</dbReference>
<dbReference type="PANTHER" id="PTHR30069:SF29">
    <property type="entry name" value="HEMOGLOBIN AND HEMOGLOBIN-HAPTOGLOBIN-BINDING PROTEIN 1-RELATED"/>
    <property type="match status" value="1"/>
</dbReference>
<comment type="caution">
    <text evidence="5">The sequence shown here is derived from an EMBL/GenBank/DDBJ whole genome shotgun (WGS) entry which is preliminary data.</text>
</comment>
<feature type="signal peptide" evidence="3">
    <location>
        <begin position="1"/>
        <end position="20"/>
    </location>
</feature>
<sequence>MRYSSIYCLLFAGFATGVMAETEPKEETAKLAPIIVKEEDNKDYVPGTTVEQIKQATSLRELFTNTPGVTFIGGDGGILEDVKIRGVGGKANDMGVGSGRVALEIDGIPVPPSFKFGHEDTKGRAYFDLANIKTMTVSRGASFSPTSTGLAGTVSLTTRSAKDVLVNNRPVGIELGGGVRRPLSRANEAR</sequence>
<dbReference type="PROSITE" id="PS52016">
    <property type="entry name" value="TONB_DEPENDENT_REC_3"/>
    <property type="match status" value="1"/>
</dbReference>
<gene>
    <name evidence="5" type="ORF">A6A20_06640</name>
</gene>
<comment type="subcellular location">
    <subcellularLocation>
        <location evidence="2">Cell outer membrane</location>
        <topology evidence="2">Multi-pass membrane protein</topology>
    </subcellularLocation>
</comment>
<accession>A0A9X4SI51</accession>
<dbReference type="Pfam" id="PF07715">
    <property type="entry name" value="Plug"/>
    <property type="match status" value="1"/>
</dbReference>
<keyword evidence="2" id="KW-0813">Transport</keyword>
<dbReference type="InterPro" id="IPR039426">
    <property type="entry name" value="TonB-dep_rcpt-like"/>
</dbReference>
<name>A0A9X4SI51_9PAST</name>
<proteinExistence type="inferred from homology"/>
<dbReference type="GO" id="GO:0009279">
    <property type="term" value="C:cell outer membrane"/>
    <property type="evidence" value="ECO:0007669"/>
    <property type="project" value="UniProtKB-SubCell"/>
</dbReference>
<evidence type="ECO:0000256" key="2">
    <source>
        <dbReference type="PROSITE-ProRule" id="PRU01360"/>
    </source>
</evidence>
<evidence type="ECO:0000313" key="5">
    <source>
        <dbReference type="EMBL" id="MDG6895302.1"/>
    </source>
</evidence>
<evidence type="ECO:0000259" key="4">
    <source>
        <dbReference type="Pfam" id="PF07715"/>
    </source>
</evidence>
<reference evidence="5" key="1">
    <citation type="submission" date="2016-03" db="EMBL/GenBank/DDBJ databases">
        <title>Co-evolution between Pasteurellaceae and their hosts.</title>
        <authorList>
            <person name="Hansen M.J."/>
            <person name="Bojesen A.M."/>
            <person name="Planet P."/>
        </authorList>
    </citation>
    <scope>NUCLEOTIDE SEQUENCE</scope>
    <source>
        <strain evidence="5">146/S8/89</strain>
    </source>
</reference>
<protein>
    <recommendedName>
        <fullName evidence="4">TonB-dependent receptor plug domain-containing protein</fullName>
    </recommendedName>
</protein>
<dbReference type="SUPFAM" id="SSF56935">
    <property type="entry name" value="Porins"/>
    <property type="match status" value="1"/>
</dbReference>
<keyword evidence="1 3" id="KW-0732">Signal</keyword>
<dbReference type="InterPro" id="IPR037066">
    <property type="entry name" value="Plug_dom_sf"/>
</dbReference>
<dbReference type="GO" id="GO:0015344">
    <property type="term" value="F:siderophore uptake transmembrane transporter activity"/>
    <property type="evidence" value="ECO:0007669"/>
    <property type="project" value="TreeGrafter"/>
</dbReference>
<dbReference type="InterPro" id="IPR012910">
    <property type="entry name" value="Plug_dom"/>
</dbReference>
<keyword evidence="2" id="KW-0998">Cell outer membrane</keyword>
<feature type="chain" id="PRO_5040894293" description="TonB-dependent receptor plug domain-containing protein" evidence="3">
    <location>
        <begin position="21"/>
        <end position="190"/>
    </location>
</feature>
<evidence type="ECO:0000256" key="3">
    <source>
        <dbReference type="SAM" id="SignalP"/>
    </source>
</evidence>
<keyword evidence="2" id="KW-0472">Membrane</keyword>
<evidence type="ECO:0000313" key="6">
    <source>
        <dbReference type="Proteomes" id="UP001155500"/>
    </source>
</evidence>
<dbReference type="GO" id="GO:0044718">
    <property type="term" value="P:siderophore transmembrane transport"/>
    <property type="evidence" value="ECO:0007669"/>
    <property type="project" value="TreeGrafter"/>
</dbReference>
<dbReference type="Gene3D" id="2.170.130.10">
    <property type="entry name" value="TonB-dependent receptor, plug domain"/>
    <property type="match status" value="1"/>
</dbReference>
<dbReference type="PANTHER" id="PTHR30069">
    <property type="entry name" value="TONB-DEPENDENT OUTER MEMBRANE RECEPTOR"/>
    <property type="match status" value="1"/>
</dbReference>
<dbReference type="RefSeq" id="WP_279572716.1">
    <property type="nucleotide sequence ID" value="NZ_LWID01000001.1"/>
</dbReference>
<organism evidence="5 6">
    <name type="scientific">Volucribacter amazonae</name>
    <dbReference type="NCBI Taxonomy" id="256731"/>
    <lineage>
        <taxon>Bacteria</taxon>
        <taxon>Pseudomonadati</taxon>
        <taxon>Pseudomonadota</taxon>
        <taxon>Gammaproteobacteria</taxon>
        <taxon>Pasteurellales</taxon>
        <taxon>Pasteurellaceae</taxon>
        <taxon>Volucribacter</taxon>
    </lineage>
</organism>
<dbReference type="Proteomes" id="UP001155500">
    <property type="component" value="Unassembled WGS sequence"/>
</dbReference>
<dbReference type="AlphaFoldDB" id="A0A9X4SI51"/>